<organism evidence="1 2">
    <name type="scientific">Lacticaseibacillus paracasei</name>
    <name type="common">Lactobacillus paracasei</name>
    <dbReference type="NCBI Taxonomy" id="1597"/>
    <lineage>
        <taxon>Bacteria</taxon>
        <taxon>Bacillati</taxon>
        <taxon>Bacillota</taxon>
        <taxon>Bacilli</taxon>
        <taxon>Lactobacillales</taxon>
        <taxon>Lactobacillaceae</taxon>
        <taxon>Lacticaseibacillus</taxon>
    </lineage>
</organism>
<comment type="caution">
    <text evidence="1">The sequence shown here is derived from an EMBL/GenBank/DDBJ whole genome shotgun (WGS) entry which is preliminary data.</text>
</comment>
<dbReference type="EMBL" id="JAUCBG010000035">
    <property type="protein sequence ID" value="MDM7455523.1"/>
    <property type="molecule type" value="Genomic_DNA"/>
</dbReference>
<proteinExistence type="predicted"/>
<protein>
    <submittedName>
        <fullName evidence="1">Uncharacterized protein</fullName>
    </submittedName>
</protein>
<accession>A0AAP4JLQ9</accession>
<dbReference type="Proteomes" id="UP001231451">
    <property type="component" value="Unassembled WGS sequence"/>
</dbReference>
<evidence type="ECO:0000313" key="1">
    <source>
        <dbReference type="EMBL" id="MDM7455523.1"/>
    </source>
</evidence>
<evidence type="ECO:0000313" key="2">
    <source>
        <dbReference type="Proteomes" id="UP001231451"/>
    </source>
</evidence>
<name>A0AAP4JLQ9_LACPA</name>
<gene>
    <name evidence="1" type="ORF">QUF16_14365</name>
</gene>
<dbReference type="AlphaFoldDB" id="A0AAP4JLQ9"/>
<reference evidence="1" key="1">
    <citation type="submission" date="2023-06" db="EMBL/GenBank/DDBJ databases">
        <title>Draft Genome Sequences of lactic acid bacteria strains isolated from fermented milk products.</title>
        <authorList>
            <person name="Elcheninov A.G."/>
            <person name="Klyukina A."/>
            <person name="Zayulina K.S."/>
            <person name="Gavirova L.A."/>
            <person name="Shcherbakova P.A."/>
            <person name="Shestakov A.I."/>
            <person name="Kublanov I.V."/>
            <person name="Kochetkova T.V."/>
        </authorList>
    </citation>
    <scope>NUCLEOTIDE SEQUENCE</scope>
    <source>
        <strain evidence="1">TOM.1374</strain>
    </source>
</reference>
<sequence length="69" mass="8154">MIKDSDIKNFVAKMTYWERVNTYMSEYLLENPLASREEAYKDFMDSGADDSDAIEYRLEKIIRFGSSVR</sequence>
<dbReference type="RefSeq" id="WP_289421008.1">
    <property type="nucleotide sequence ID" value="NZ_JAUCBE010000036.1"/>
</dbReference>